<keyword evidence="1" id="KW-0732">Signal</keyword>
<name>A0A4Q1KTP3_9FLAO</name>
<evidence type="ECO:0000259" key="3">
    <source>
        <dbReference type="SMART" id="SM00560"/>
    </source>
</evidence>
<dbReference type="SMART" id="SM00560">
    <property type="entry name" value="LamGL"/>
    <property type="match status" value="1"/>
</dbReference>
<dbReference type="InterPro" id="IPR006558">
    <property type="entry name" value="LamG-like"/>
</dbReference>
<reference evidence="5" key="1">
    <citation type="submission" date="2019-01" db="EMBL/GenBank/DDBJ databases">
        <title>Cytophagaceae bacterium strain CAR-16.</title>
        <authorList>
            <person name="Chen W.-M."/>
        </authorList>
    </citation>
    <scope>NUCLEOTIDE SEQUENCE [LARGE SCALE GENOMIC DNA]</scope>
    <source>
        <strain evidence="5">ICH-30</strain>
    </source>
</reference>
<protein>
    <submittedName>
        <fullName evidence="4">LamG domain-containing protein</fullName>
    </submittedName>
</protein>
<organism evidence="4 5">
    <name type="scientific">Flavobacterium piscinae</name>
    <dbReference type="NCBI Taxonomy" id="2506424"/>
    <lineage>
        <taxon>Bacteria</taxon>
        <taxon>Pseudomonadati</taxon>
        <taxon>Bacteroidota</taxon>
        <taxon>Flavobacteriia</taxon>
        <taxon>Flavobacteriales</taxon>
        <taxon>Flavobacteriaceae</taxon>
        <taxon>Flavobacterium</taxon>
    </lineage>
</organism>
<dbReference type="EMBL" id="SBKQ01000005">
    <property type="protein sequence ID" value="RXR33035.1"/>
    <property type="molecule type" value="Genomic_DNA"/>
</dbReference>
<dbReference type="GO" id="GO:0005975">
    <property type="term" value="P:carbohydrate metabolic process"/>
    <property type="evidence" value="ECO:0007669"/>
    <property type="project" value="UniProtKB-ARBA"/>
</dbReference>
<keyword evidence="2" id="KW-1015">Disulfide bond</keyword>
<evidence type="ECO:0000256" key="1">
    <source>
        <dbReference type="ARBA" id="ARBA00022729"/>
    </source>
</evidence>
<evidence type="ECO:0000313" key="5">
    <source>
        <dbReference type="Proteomes" id="UP000289734"/>
    </source>
</evidence>
<comment type="caution">
    <text evidence="4">The sequence shown here is derived from an EMBL/GenBank/DDBJ whole genome shotgun (WGS) entry which is preliminary data.</text>
</comment>
<proteinExistence type="predicted"/>
<accession>A0A4Q1KTP3</accession>
<dbReference type="SUPFAM" id="SSF49899">
    <property type="entry name" value="Concanavalin A-like lectins/glucanases"/>
    <property type="match status" value="1"/>
</dbReference>
<keyword evidence="5" id="KW-1185">Reference proteome</keyword>
<feature type="domain" description="LamG-like jellyroll fold" evidence="3">
    <location>
        <begin position="109"/>
        <end position="242"/>
    </location>
</feature>
<evidence type="ECO:0000256" key="2">
    <source>
        <dbReference type="ARBA" id="ARBA00023157"/>
    </source>
</evidence>
<dbReference type="OrthoDB" id="832379at2"/>
<dbReference type="GO" id="GO:0004553">
    <property type="term" value="F:hydrolase activity, hydrolyzing O-glycosyl compounds"/>
    <property type="evidence" value="ECO:0007669"/>
    <property type="project" value="UniProtKB-ARBA"/>
</dbReference>
<dbReference type="Gene3D" id="2.60.120.200">
    <property type="match status" value="1"/>
</dbReference>
<dbReference type="Pfam" id="PF13385">
    <property type="entry name" value="Laminin_G_3"/>
    <property type="match status" value="1"/>
</dbReference>
<evidence type="ECO:0000313" key="4">
    <source>
        <dbReference type="EMBL" id="RXR33035.1"/>
    </source>
</evidence>
<dbReference type="RefSeq" id="WP_129463879.1">
    <property type="nucleotide sequence ID" value="NZ_SBKQ01000005.1"/>
</dbReference>
<dbReference type="Proteomes" id="UP000289734">
    <property type="component" value="Unassembled WGS sequence"/>
</dbReference>
<dbReference type="AlphaFoldDB" id="A0A4Q1KTP3"/>
<dbReference type="PROSITE" id="PS51257">
    <property type="entry name" value="PROKAR_LIPOPROTEIN"/>
    <property type="match status" value="1"/>
</dbReference>
<sequence length="255" mass="28147">MKKSQIFKFTIVVSTLLLFGCNNSDEQPNILLQDCLTTNLQTGVVAFYPFNNGSINDESGNNNHLSNTTSASATDDRNGNPTCAFQFNSSNNEFLTFINPVFLNDLQNGSFSISLWYLSEIQGAGLLSRGNDLGNCAGGRGEWNVSLWDNNWIYFHINGYRIIGITPNPAVLQLNEWHHLVVTSDNNDLKVYQDGVLIADLESVSCGSGPTPSLNVGDLFIGEFLTGKLDDIILYNRLLTQNDITELYNLSPCCN</sequence>
<gene>
    <name evidence="4" type="ORF">EQG68_05955</name>
</gene>
<dbReference type="InterPro" id="IPR013320">
    <property type="entry name" value="ConA-like_dom_sf"/>
</dbReference>